<feature type="compositionally biased region" description="Low complexity" evidence="1">
    <location>
        <begin position="194"/>
        <end position="295"/>
    </location>
</feature>
<dbReference type="OrthoDB" id="1927217at2759"/>
<feature type="region of interest" description="Disordered" evidence="1">
    <location>
        <begin position="444"/>
        <end position="517"/>
    </location>
</feature>
<sequence length="572" mass="61052">MNRSFRESAMGDERNITLASLSRHRRGLSLNGLSNSKNSTDNNLDLFSKNRHSLPVAASNNSDVPVKLGRLSVGSAKQGKSGLDDLLSSADGGGKHDYDWLLTPPGTPIVPSTDRNESQRAFVAPRSSSRVRSTSTTRVSRLSVSQSESNHPARPSRSSSVTRPSTSSSQFTMNSNKSTSILNTSSASVLSYIRPSTPSSRTSSITRPSTPSTHPTASRPSTPSKPRASPSTSSSDKLRPSVSSRPSTPTSRPQVPTNLSSPAVRSSSRPSTPTRRSPAPSLSPASGPLASSGRATIPNGRNVASVSRPSSPVPRVRAPPQSIALPDFSLETPPNLLTTLPNRPLSAGRSRPAVGLTVKGNVESTSTSTSVCRQPSPVISRGRHSEPIGRGRMPASGQLSDAIDARRELSTRKPLKTFTESTGFGRTISKKSLDVATRHMDIRNGTNGVRPLTGSTVFPQSIRSTNHKSSSNHHLSAKASVNGSLPVKNNGAITENGYHFNRSSESGSEEDKSQSSAKLTNIDVYESSRYDMILLKEDLKNTNWLCSLDDKSDQESIFDNGFEPLPEPFGPL</sequence>
<proteinExistence type="predicted"/>
<name>A0A8S0Q384_OLEEU</name>
<protein>
    <submittedName>
        <fullName evidence="2">Uncharacterized protein</fullName>
    </submittedName>
</protein>
<feature type="region of interest" description="Disordered" evidence="1">
    <location>
        <begin position="98"/>
        <end position="319"/>
    </location>
</feature>
<feature type="region of interest" description="Disordered" evidence="1">
    <location>
        <begin position="365"/>
        <end position="396"/>
    </location>
</feature>
<dbReference type="PANTHER" id="PTHR31949">
    <property type="entry name" value="GASTRIC MUCIN-LIKE PROTEIN"/>
    <property type="match status" value="1"/>
</dbReference>
<dbReference type="Proteomes" id="UP000594638">
    <property type="component" value="Unassembled WGS sequence"/>
</dbReference>
<accession>A0A8S0Q384</accession>
<evidence type="ECO:0000256" key="1">
    <source>
        <dbReference type="SAM" id="MobiDB-lite"/>
    </source>
</evidence>
<feature type="compositionally biased region" description="Polar residues" evidence="1">
    <location>
        <begin position="170"/>
        <end position="189"/>
    </location>
</feature>
<evidence type="ECO:0000313" key="2">
    <source>
        <dbReference type="EMBL" id="CAA2960761.1"/>
    </source>
</evidence>
<keyword evidence="3" id="KW-1185">Reference proteome</keyword>
<feature type="compositionally biased region" description="Low complexity" evidence="1">
    <location>
        <begin position="155"/>
        <end position="169"/>
    </location>
</feature>
<feature type="compositionally biased region" description="Polar residues" evidence="1">
    <location>
        <begin position="453"/>
        <end position="483"/>
    </location>
</feature>
<dbReference type="EMBL" id="CACTIH010000445">
    <property type="protein sequence ID" value="CAA2960761.1"/>
    <property type="molecule type" value="Genomic_DNA"/>
</dbReference>
<comment type="caution">
    <text evidence="2">The sequence shown here is derived from an EMBL/GenBank/DDBJ whole genome shotgun (WGS) entry which is preliminary data.</text>
</comment>
<evidence type="ECO:0000313" key="3">
    <source>
        <dbReference type="Proteomes" id="UP000594638"/>
    </source>
</evidence>
<organism evidence="2 3">
    <name type="scientific">Olea europaea subsp. europaea</name>
    <dbReference type="NCBI Taxonomy" id="158383"/>
    <lineage>
        <taxon>Eukaryota</taxon>
        <taxon>Viridiplantae</taxon>
        <taxon>Streptophyta</taxon>
        <taxon>Embryophyta</taxon>
        <taxon>Tracheophyta</taxon>
        <taxon>Spermatophyta</taxon>
        <taxon>Magnoliopsida</taxon>
        <taxon>eudicotyledons</taxon>
        <taxon>Gunneridae</taxon>
        <taxon>Pentapetalae</taxon>
        <taxon>asterids</taxon>
        <taxon>lamiids</taxon>
        <taxon>Lamiales</taxon>
        <taxon>Oleaceae</taxon>
        <taxon>Oleeae</taxon>
        <taxon>Olea</taxon>
    </lineage>
</organism>
<dbReference type="Gramene" id="OE9A034257T2">
    <property type="protein sequence ID" value="OE9A034257C2"/>
    <property type="gene ID" value="OE9A034257"/>
</dbReference>
<dbReference type="PANTHER" id="PTHR31949:SF2">
    <property type="entry name" value="OS05G0480600 PROTEIN"/>
    <property type="match status" value="1"/>
</dbReference>
<gene>
    <name evidence="2" type="ORF">OLEA9_A034257</name>
</gene>
<feature type="compositionally biased region" description="Low complexity" evidence="1">
    <location>
        <begin position="303"/>
        <end position="319"/>
    </location>
</feature>
<dbReference type="AlphaFoldDB" id="A0A8S0Q384"/>
<dbReference type="GO" id="GO:0055028">
    <property type="term" value="C:cortical microtubule"/>
    <property type="evidence" value="ECO:0007669"/>
    <property type="project" value="TreeGrafter"/>
</dbReference>
<dbReference type="GO" id="GO:0043622">
    <property type="term" value="P:cortical microtubule organization"/>
    <property type="evidence" value="ECO:0007669"/>
    <property type="project" value="TreeGrafter"/>
</dbReference>
<feature type="compositionally biased region" description="Low complexity" evidence="1">
    <location>
        <begin position="126"/>
        <end position="147"/>
    </location>
</feature>
<reference evidence="2 3" key="1">
    <citation type="submission" date="2019-12" db="EMBL/GenBank/DDBJ databases">
        <authorList>
            <person name="Alioto T."/>
            <person name="Alioto T."/>
            <person name="Gomez Garrido J."/>
        </authorList>
    </citation>
    <scope>NUCLEOTIDE SEQUENCE [LARGE SCALE GENOMIC DNA]</scope>
</reference>